<dbReference type="AlphaFoldDB" id="A0A645G8D3"/>
<organism evidence="1">
    <name type="scientific">bioreactor metagenome</name>
    <dbReference type="NCBI Taxonomy" id="1076179"/>
    <lineage>
        <taxon>unclassified sequences</taxon>
        <taxon>metagenomes</taxon>
        <taxon>ecological metagenomes</taxon>
    </lineage>
</organism>
<sequence length="174" mass="17755">MGAALPGHQVFGFADEARADAEGGIPLLAARDTLEHQVAGSAFSQRFHLGGDMGQHADLRGDPVLLLQLLKPREDGLHAGAGRVHRVEADDRVARAVGKPFQHGGSDALHIVGGVVGLQPHGQGAGLADGGDAGGFHAHFGGGVDEVQIAHQLADRGDHLAGQAAAQPLQLPGL</sequence>
<reference evidence="1" key="1">
    <citation type="submission" date="2019-08" db="EMBL/GenBank/DDBJ databases">
        <authorList>
            <person name="Kucharzyk K."/>
            <person name="Murdoch R.W."/>
            <person name="Higgins S."/>
            <person name="Loffler F."/>
        </authorList>
    </citation>
    <scope>NUCLEOTIDE SEQUENCE</scope>
</reference>
<protein>
    <submittedName>
        <fullName evidence="1">Uncharacterized protein</fullName>
    </submittedName>
</protein>
<gene>
    <name evidence="1" type="ORF">SDC9_167743</name>
</gene>
<proteinExistence type="predicted"/>
<accession>A0A645G8D3</accession>
<comment type="caution">
    <text evidence="1">The sequence shown here is derived from an EMBL/GenBank/DDBJ whole genome shotgun (WGS) entry which is preliminary data.</text>
</comment>
<dbReference type="EMBL" id="VSSQ01068108">
    <property type="protein sequence ID" value="MPN20364.1"/>
    <property type="molecule type" value="Genomic_DNA"/>
</dbReference>
<evidence type="ECO:0000313" key="1">
    <source>
        <dbReference type="EMBL" id="MPN20364.1"/>
    </source>
</evidence>
<name>A0A645G8D3_9ZZZZ</name>